<dbReference type="InterPro" id="IPR036661">
    <property type="entry name" value="Luciferase-like_sf"/>
</dbReference>
<dbReference type="Proteomes" id="UP000037247">
    <property type="component" value="Unassembled WGS sequence"/>
</dbReference>
<dbReference type="EMBL" id="LDTZ01000018">
    <property type="protein sequence ID" value="KNA90704.1"/>
    <property type="molecule type" value="Genomic_DNA"/>
</dbReference>
<accession>A0ABR5IAJ9</accession>
<dbReference type="SUPFAM" id="SSF51679">
    <property type="entry name" value="Bacterial luciferase-like"/>
    <property type="match status" value="1"/>
</dbReference>
<protein>
    <recommendedName>
        <fullName evidence="3">LLM class flavin-dependent oxidoreductase</fullName>
    </recommendedName>
</protein>
<reference evidence="1 2" key="1">
    <citation type="submission" date="2015-05" db="EMBL/GenBank/DDBJ databases">
        <title>Draft genome sequence of the bacterium Gordonia jacobaea a new member of the Gordonia genus.</title>
        <authorList>
            <person name="Jimenez-Galisteo G."/>
            <person name="Dominguez A."/>
            <person name="Munoz E."/>
            <person name="Vinas M."/>
        </authorList>
    </citation>
    <scope>NUCLEOTIDE SEQUENCE [LARGE SCALE GENOMIC DNA]</scope>
    <source>
        <strain evidence="2">mv1</strain>
    </source>
</reference>
<gene>
    <name evidence="1" type="ORF">ABW18_14325</name>
</gene>
<proteinExistence type="predicted"/>
<evidence type="ECO:0000313" key="1">
    <source>
        <dbReference type="EMBL" id="KNA90704.1"/>
    </source>
</evidence>
<keyword evidence="2" id="KW-1185">Reference proteome</keyword>
<comment type="caution">
    <text evidence="1">The sequence shown here is derived from an EMBL/GenBank/DDBJ whole genome shotgun (WGS) entry which is preliminary data.</text>
</comment>
<dbReference type="RefSeq" id="WP_049699637.1">
    <property type="nucleotide sequence ID" value="NZ_JAQDQF010000006.1"/>
</dbReference>
<sequence length="294" mass="30921">MSAPYVAVGLTGEQVGALLADRALAARWDSLPLAFTVVGIDRVNGADDVGGAAGPDGRTTLESSVATTFLARQAPRSRFLFAASSRRDHPYNLARRVASAGHLSRGRTGVLLGVRDPYVPAGDPWTHDAVSVDDIAHAVRVLEQTWPFASVVADRASGIFVESDQIQFADLEDPYRISGPLTVPEPATGPSVIATYHSGVREAGTRSDVDLVVGPTSAVREVSSTAELPTDVEGILLRDDELSPAALADAAEKLLAISRPIAPGLSLRTALGLPVAPRDLRRVAFARPEPLDAP</sequence>
<evidence type="ECO:0000313" key="2">
    <source>
        <dbReference type="Proteomes" id="UP000037247"/>
    </source>
</evidence>
<dbReference type="Gene3D" id="3.20.20.30">
    <property type="entry name" value="Luciferase-like domain"/>
    <property type="match status" value="1"/>
</dbReference>
<organism evidence="1 2">
    <name type="scientific">Gordonia jacobaea</name>
    <dbReference type="NCBI Taxonomy" id="122202"/>
    <lineage>
        <taxon>Bacteria</taxon>
        <taxon>Bacillati</taxon>
        <taxon>Actinomycetota</taxon>
        <taxon>Actinomycetes</taxon>
        <taxon>Mycobacteriales</taxon>
        <taxon>Gordoniaceae</taxon>
        <taxon>Gordonia</taxon>
    </lineage>
</organism>
<evidence type="ECO:0008006" key="3">
    <source>
        <dbReference type="Google" id="ProtNLM"/>
    </source>
</evidence>
<name>A0ABR5IAJ9_9ACTN</name>